<evidence type="ECO:0000313" key="7">
    <source>
        <dbReference type="EMBL" id="KAB0794097.1"/>
    </source>
</evidence>
<protein>
    <recommendedName>
        <fullName evidence="3">N-acetyl-D-glucosamine kinase</fullName>
        <ecNumber evidence="2">2.7.1.59</ecNumber>
    </recommendedName>
    <alternativeName>
        <fullName evidence="4">GlcNAc kinase</fullName>
    </alternativeName>
</protein>
<dbReference type="CDD" id="cd24078">
    <property type="entry name" value="ASKHA_NBD_NAGK_meta"/>
    <property type="match status" value="1"/>
</dbReference>
<dbReference type="EMBL" id="VVIM01000008">
    <property type="protein sequence ID" value="KAB0795102.1"/>
    <property type="molecule type" value="Genomic_DNA"/>
</dbReference>
<sequence length="339" mass="37036">MVNIVIGGVEGGATHTTVILFDSRGSILSKAKGPGTNHFLLGMKECRRRIAELVNEAKREAGLPDDVPLAALGLALSGCEQEETNQELVRGFLETFPCLSERYAIGSDTDGSVACISNKGGITCIAGTGSNTILINPDGSKVQCGGWGHILGDAGSAYGMALEAVKCYFEDNDQFKKAPYSTDVIWRTIQEHFGVTSHLDLLPHFYTNFKKDHIAGLSKKLSVCAGEGDELCKHIFKTAGRDLARCIAVVIAKASDELINREHGLQVLCVGSVWLSWDLLKEGFIPIIEEQTDVRQLSLVKLTTTMAVGAAYMAADRLDIQLPRDYNQNYEEFYRFVRK</sequence>
<dbReference type="FunCoup" id="A0A1Y1L9G4">
    <property type="interactions" value="343"/>
</dbReference>
<dbReference type="EC" id="2.7.1.59" evidence="2"/>
<evidence type="ECO:0000259" key="5">
    <source>
        <dbReference type="Pfam" id="PF01869"/>
    </source>
</evidence>
<reference evidence="7 9" key="2">
    <citation type="journal article" date="2018" name="Elife">
        <title>Firefly genomes illuminate parallel origins of bioluminescence in beetles.</title>
        <authorList>
            <person name="Fallon T.R."/>
            <person name="Lower S.E."/>
            <person name="Chang C.H."/>
            <person name="Bessho-Uehara M."/>
            <person name="Martin G.J."/>
            <person name="Bewick A.J."/>
            <person name="Behringer M."/>
            <person name="Debat H.J."/>
            <person name="Wong I."/>
            <person name="Day J.C."/>
            <person name="Suvorov A."/>
            <person name="Silva C.J."/>
            <person name="Stanger-Hall K.F."/>
            <person name="Hall D.W."/>
            <person name="Schmitz R.J."/>
            <person name="Nelson D.R."/>
            <person name="Lewis S.M."/>
            <person name="Shigenobu S."/>
            <person name="Bybee S.M."/>
            <person name="Larracuente A.M."/>
            <person name="Oba Y."/>
            <person name="Weng J.K."/>
        </authorList>
    </citation>
    <scope>NUCLEOTIDE SEQUENCE [LARGE SCALE GENOMIC DNA]</scope>
    <source>
        <strain evidence="7">1611_PpyrPB1</strain>
        <tissue evidence="7">Whole body</tissue>
    </source>
</reference>
<dbReference type="GO" id="GO:0045127">
    <property type="term" value="F:N-acetylglucosamine kinase activity"/>
    <property type="evidence" value="ECO:0007669"/>
    <property type="project" value="UniProtKB-EC"/>
</dbReference>
<evidence type="ECO:0000256" key="1">
    <source>
        <dbReference type="ARBA" id="ARBA00006198"/>
    </source>
</evidence>
<dbReference type="Pfam" id="PF01869">
    <property type="entry name" value="BcrAD_BadFG"/>
    <property type="match status" value="1"/>
</dbReference>
<dbReference type="AlphaFoldDB" id="A0A1Y1L9G4"/>
<keyword evidence="9" id="KW-1185">Reference proteome</keyword>
<feature type="domain" description="ATPase BadF/BadG/BcrA/BcrD type" evidence="5">
    <location>
        <begin position="8"/>
        <end position="312"/>
    </location>
</feature>
<dbReference type="PANTHER" id="PTHR12862">
    <property type="entry name" value="BADF TYPE ATPASE DOMAIN-CONTAINING PROTEIN"/>
    <property type="match status" value="1"/>
</dbReference>
<dbReference type="PANTHER" id="PTHR12862:SF0">
    <property type="entry name" value="N-ACETYL-D-GLUCOSAMINE KINASE"/>
    <property type="match status" value="1"/>
</dbReference>
<evidence type="ECO:0000313" key="9">
    <source>
        <dbReference type="Proteomes" id="UP000327044"/>
    </source>
</evidence>
<evidence type="ECO:0000313" key="6">
    <source>
        <dbReference type="EMBL" id="JAV69508.1"/>
    </source>
</evidence>
<evidence type="ECO:0000256" key="2">
    <source>
        <dbReference type="ARBA" id="ARBA00012122"/>
    </source>
</evidence>
<dbReference type="InterPro" id="IPR043129">
    <property type="entry name" value="ATPase_NBD"/>
</dbReference>
<dbReference type="Gene3D" id="3.30.420.40">
    <property type="match status" value="1"/>
</dbReference>
<reference evidence="7" key="3">
    <citation type="submission" date="2019-08" db="EMBL/GenBank/DDBJ databases">
        <authorList>
            <consortium name="Photinus pyralis genome working group"/>
            <person name="Fallon T.R."/>
            <person name="Sander Lower S.E."/>
            <person name="Weng J.-K."/>
        </authorList>
    </citation>
    <scope>NUCLEOTIDE SEQUENCE</scope>
    <source>
        <strain evidence="7">1611_PpyrPB1</strain>
        <tissue evidence="7">Whole body</tissue>
    </source>
</reference>
<gene>
    <name evidence="8" type="ORF">PPYR_11941</name>
    <name evidence="7" type="ORF">PPYR_13717</name>
</gene>
<dbReference type="OrthoDB" id="311172at2759"/>
<dbReference type="EMBL" id="VVIM01000009">
    <property type="protein sequence ID" value="KAB0794097.1"/>
    <property type="molecule type" value="Genomic_DNA"/>
</dbReference>
<dbReference type="SUPFAM" id="SSF53067">
    <property type="entry name" value="Actin-like ATPase domain"/>
    <property type="match status" value="2"/>
</dbReference>
<evidence type="ECO:0000256" key="4">
    <source>
        <dbReference type="ARBA" id="ARBA00031123"/>
    </source>
</evidence>
<dbReference type="EMBL" id="GEZM01062734">
    <property type="protein sequence ID" value="JAV69508.1"/>
    <property type="molecule type" value="Transcribed_RNA"/>
</dbReference>
<dbReference type="Proteomes" id="UP000327044">
    <property type="component" value="Unassembled WGS sequence"/>
</dbReference>
<evidence type="ECO:0000256" key="3">
    <source>
        <dbReference type="ARBA" id="ARBA00014974"/>
    </source>
</evidence>
<comment type="similarity">
    <text evidence="1">Belongs to the eukaryotic-type N-acetylglucosamine kinase family.</text>
</comment>
<dbReference type="InParanoid" id="A0A1Y1L9G4"/>
<proteinExistence type="inferred from homology"/>
<evidence type="ECO:0000313" key="8">
    <source>
        <dbReference type="EMBL" id="KAB0795102.1"/>
    </source>
</evidence>
<accession>A0A1Y1L9G4</accession>
<reference evidence="6" key="1">
    <citation type="journal article" date="2016" name="Sci. Rep.">
        <title>Molecular characterization of firefly nuptial gifts: a multi-omics approach sheds light on postcopulatory sexual selection.</title>
        <authorList>
            <person name="Al-Wathiqui N."/>
            <person name="Fallon T.R."/>
            <person name="South A."/>
            <person name="Weng J.K."/>
            <person name="Lewis S.M."/>
        </authorList>
    </citation>
    <scope>NUCLEOTIDE SEQUENCE</scope>
</reference>
<name>A0A1Y1L9G4_PHOPY</name>
<dbReference type="InterPro" id="IPR002731">
    <property type="entry name" value="ATPase_BadF"/>
</dbReference>
<organism evidence="6">
    <name type="scientific">Photinus pyralis</name>
    <name type="common">Common eastern firefly</name>
    <name type="synonym">Lampyris pyralis</name>
    <dbReference type="NCBI Taxonomy" id="7054"/>
    <lineage>
        <taxon>Eukaryota</taxon>
        <taxon>Metazoa</taxon>
        <taxon>Ecdysozoa</taxon>
        <taxon>Arthropoda</taxon>
        <taxon>Hexapoda</taxon>
        <taxon>Insecta</taxon>
        <taxon>Pterygota</taxon>
        <taxon>Neoptera</taxon>
        <taxon>Endopterygota</taxon>
        <taxon>Coleoptera</taxon>
        <taxon>Polyphaga</taxon>
        <taxon>Elateriformia</taxon>
        <taxon>Elateroidea</taxon>
        <taxon>Lampyridae</taxon>
        <taxon>Lampyrinae</taxon>
        <taxon>Photinus</taxon>
    </lineage>
</organism>
<dbReference type="InterPro" id="IPR039758">
    <property type="entry name" value="NAGK-like"/>
</dbReference>